<dbReference type="EMBL" id="MH320549">
    <property type="protein sequence ID" value="AYO87823.1"/>
    <property type="molecule type" value="Genomic_DNA"/>
</dbReference>
<dbReference type="Proteomes" id="UP000320664">
    <property type="component" value="Segment"/>
</dbReference>
<dbReference type="EMBL" id="MH320556">
    <property type="protein sequence ID" value="AYO89041.1"/>
    <property type="molecule type" value="Genomic_DNA"/>
</dbReference>
<dbReference type="EMBL" id="MH320548">
    <property type="protein sequence ID" value="AYO87653.1"/>
    <property type="molecule type" value="Genomic_DNA"/>
</dbReference>
<dbReference type="Proteomes" id="UP000320816">
    <property type="component" value="Segment"/>
</dbReference>
<feature type="region of interest" description="Disordered" evidence="1">
    <location>
        <begin position="1"/>
        <end position="24"/>
    </location>
</feature>
<proteinExistence type="predicted"/>
<reference evidence="3" key="2">
    <citation type="journal article" date="2018" name="Viruses">
        <title>New Insights into the Evolutionary and Genomic Landscape of Molluscum Contagiosum Virus (MCV) based on Nine MCV1 and Six MCV2 Complete Genome Sequences.</title>
        <authorList>
            <person name="Zorec T."/>
            <person name="Kutnjak D."/>
            <person name="Hosnjak L."/>
            <person name="Kusar B."/>
            <person name="Trcko K."/>
            <person name="Kocjan B."/>
            <person name="Li Y."/>
            <person name="Krizmaric M."/>
            <person name="Miljkovic J."/>
            <person name="Ravnikar M."/>
            <person name="Poljak M."/>
        </authorList>
    </citation>
    <scope>NUCLEOTIDE SEQUENCE [LARGE SCALE GENOMIC DNA]</scope>
    <source>
        <strain evidence="3">MCV2_MB98</strain>
        <strain evidence="4">MCV2_MC313</strain>
        <strain evidence="5">MCV2_MC316</strain>
        <strain evidence="6">MCV2_MC332</strain>
        <strain evidence="7">MCV2_MC515</strain>
    </source>
</reference>
<sequence>MNSASRFPARAPAARSGAPPVHGRADFAAGEARRGHVLGGAQSNRGLESTFASRGLVVSCVVNVRGVHIPVHLPVNAPPATHPRGLAPFLEGQAHIFEVAVASLAGTPCACGGACCGCCLINPVVASAILKKCTFARLA</sequence>
<evidence type="ECO:0000313" key="6">
    <source>
        <dbReference type="EMBL" id="AYO88163.1"/>
    </source>
</evidence>
<evidence type="ECO:0000313" key="4">
    <source>
        <dbReference type="EMBL" id="AYO87823.1"/>
    </source>
</evidence>
<dbReference type="Proteomes" id="UP000317891">
    <property type="component" value="Segment"/>
</dbReference>
<evidence type="ECO:0000313" key="5">
    <source>
        <dbReference type="EMBL" id="AYO87993.1"/>
    </source>
</evidence>
<evidence type="ECO:0000313" key="3">
    <source>
        <dbReference type="EMBL" id="AYO87653.1"/>
    </source>
</evidence>
<dbReference type="Proteomes" id="UP000315637">
    <property type="component" value="Segment"/>
</dbReference>
<dbReference type="Proteomes" id="UP000317568">
    <property type="component" value="Genome"/>
</dbReference>
<reference evidence="3" key="3">
    <citation type="submission" date="2018-05" db="EMBL/GenBank/DDBJ databases">
        <authorList>
            <person name="Zorec T.M."/>
            <person name="Hosnjak L."/>
            <person name="Kutnjak D."/>
            <person name="Kusar B."/>
            <person name="Trcko K."/>
            <person name="Kocjan B.J."/>
            <person name="Li Y."/>
            <person name="Krizmaric M."/>
            <person name="Miljkovic J."/>
            <person name="Ravnikar M."/>
            <person name="Poljak M."/>
        </authorList>
    </citation>
    <scope>NUCLEOTIDE SEQUENCE</scope>
    <source>
        <strain evidence="3">MCV2_MB98</strain>
        <strain evidence="4">MCV2_MC313</strain>
        <strain evidence="5">MCV2_MC316</strain>
        <strain evidence="6">MCV2_MC332</strain>
        <strain evidence="7">MCV2_MC515</strain>
    </source>
</reference>
<feature type="compositionally biased region" description="Low complexity" evidence="1">
    <location>
        <begin position="1"/>
        <end position="20"/>
    </location>
</feature>
<dbReference type="EMBL" id="MH320551">
    <property type="protein sequence ID" value="AYO88163.1"/>
    <property type="molecule type" value="Genomic_DNA"/>
</dbReference>
<accession>A0A1S7DLL0</accession>
<evidence type="ECO:0000313" key="2">
    <source>
        <dbReference type="EMBL" id="AQY16591.1"/>
    </source>
</evidence>
<dbReference type="EMBL" id="KY040274">
    <property type="protein sequence ID" value="AQY16591.1"/>
    <property type="molecule type" value="Genomic_DNA"/>
</dbReference>
<protein>
    <submittedName>
        <fullName evidence="2">MC020</fullName>
    </submittedName>
</protein>
<organism evidence="2">
    <name type="scientific">Molluscum contagiosum virus subtype 2</name>
    <name type="common">MOCV</name>
    <name type="synonym">MCVII</name>
    <dbReference type="NCBI Taxonomy" id="10281"/>
    <lineage>
        <taxon>Viruses</taxon>
        <taxon>Varidnaviria</taxon>
        <taxon>Bamfordvirae</taxon>
        <taxon>Nucleocytoviricota</taxon>
        <taxon>Pokkesviricetes</taxon>
        <taxon>Chitovirales</taxon>
        <taxon>Poxviridae</taxon>
        <taxon>Chordopoxvirinae</taxon>
        <taxon>Molluscipoxvirus</taxon>
        <taxon>Molluscipoxvirus molluscum</taxon>
        <taxon>Molluscum contagiosum virus</taxon>
    </lineage>
</organism>
<dbReference type="EMBL" id="MH320550">
    <property type="protein sequence ID" value="AYO87993.1"/>
    <property type="molecule type" value="Genomic_DNA"/>
</dbReference>
<reference evidence="2" key="1">
    <citation type="journal article" date="2017" name="J. Gen. Virol.">
        <title>Recombination events and variability among full-length genomes of co-circulating molluscum contagiosum virus subtypes 1 and 2.</title>
        <authorList>
            <person name="Lopez-Bueno A."/>
            <person name="Parras-Molto M."/>
            <person name="Lopez-Barrantes O."/>
            <person name="Belda S."/>
            <person name="Alejo A."/>
        </authorList>
    </citation>
    <scope>NUCLEOTIDE SEQUENCE</scope>
    <source>
        <strain evidence="2">Madrid 2016_1</strain>
    </source>
</reference>
<dbReference type="Proteomes" id="UP000319755">
    <property type="component" value="Genome"/>
</dbReference>
<name>A0A1S7DLL0_MCV2</name>
<evidence type="ECO:0000256" key="1">
    <source>
        <dbReference type="SAM" id="MobiDB-lite"/>
    </source>
</evidence>
<gene>
    <name evidence="2" type="primary">MC020L</name>
</gene>
<evidence type="ECO:0000313" key="7">
    <source>
        <dbReference type="EMBL" id="AYO89041.1"/>
    </source>
</evidence>
<organismHost>
    <name type="scientific">Homo sapiens</name>
    <name type="common">Human</name>
    <dbReference type="NCBI Taxonomy" id="9606"/>
</organismHost>